<dbReference type="AlphaFoldDB" id="A0AAF0XLP5"/>
<dbReference type="Proteomes" id="UP000077755">
    <property type="component" value="Chromosome 7"/>
</dbReference>
<name>A0AAF0XLP5_DAUCS</name>
<feature type="region of interest" description="Disordered" evidence="1">
    <location>
        <begin position="1"/>
        <end position="20"/>
    </location>
</feature>
<dbReference type="PANTHER" id="PTHR34835">
    <property type="entry name" value="OS07G0283600 PROTEIN-RELATED"/>
    <property type="match status" value="1"/>
</dbReference>
<evidence type="ECO:0000313" key="3">
    <source>
        <dbReference type="Proteomes" id="UP000077755"/>
    </source>
</evidence>
<organism evidence="2 3">
    <name type="scientific">Daucus carota subsp. sativus</name>
    <name type="common">Carrot</name>
    <dbReference type="NCBI Taxonomy" id="79200"/>
    <lineage>
        <taxon>Eukaryota</taxon>
        <taxon>Viridiplantae</taxon>
        <taxon>Streptophyta</taxon>
        <taxon>Embryophyta</taxon>
        <taxon>Tracheophyta</taxon>
        <taxon>Spermatophyta</taxon>
        <taxon>Magnoliopsida</taxon>
        <taxon>eudicotyledons</taxon>
        <taxon>Gunneridae</taxon>
        <taxon>Pentapetalae</taxon>
        <taxon>asterids</taxon>
        <taxon>campanulids</taxon>
        <taxon>Apiales</taxon>
        <taxon>Apiaceae</taxon>
        <taxon>Apioideae</taxon>
        <taxon>Scandiceae</taxon>
        <taxon>Daucinae</taxon>
        <taxon>Daucus</taxon>
        <taxon>Daucus sect. Daucus</taxon>
    </lineage>
</organism>
<sequence>MQACDNTRGKAIVQQPNEMDGKPKKTTTYLRYLQKKFSPEHFTNMIVNLSEAQSNWVKKTGFEHLLHHRNMIYPHRVGYNIMEAFNSEKCALILQAGMVVITERLVHNVMGLPLGEHEIKFKKI</sequence>
<gene>
    <name evidence="2" type="ORF">DCAR_0728194</name>
</gene>
<protein>
    <submittedName>
        <fullName evidence="2">Uncharacterized protein</fullName>
    </submittedName>
</protein>
<accession>A0AAF0XLP5</accession>
<evidence type="ECO:0000256" key="1">
    <source>
        <dbReference type="SAM" id="MobiDB-lite"/>
    </source>
</evidence>
<reference evidence="2" key="2">
    <citation type="submission" date="2022-03" db="EMBL/GenBank/DDBJ databases">
        <title>Draft title - Genomic analysis of global carrot germplasm unveils the trajectory of domestication and the origin of high carotenoid orange carrot.</title>
        <authorList>
            <person name="Iorizzo M."/>
            <person name="Ellison S."/>
            <person name="Senalik D."/>
            <person name="Macko-Podgorni A."/>
            <person name="Grzebelus D."/>
            <person name="Bostan H."/>
            <person name="Rolling W."/>
            <person name="Curaba J."/>
            <person name="Simon P."/>
        </authorList>
    </citation>
    <scope>NUCLEOTIDE SEQUENCE</scope>
    <source>
        <tissue evidence="2">Leaf</tissue>
    </source>
</reference>
<dbReference type="EMBL" id="CP093349">
    <property type="protein sequence ID" value="WOH08746.1"/>
    <property type="molecule type" value="Genomic_DNA"/>
</dbReference>
<evidence type="ECO:0000313" key="2">
    <source>
        <dbReference type="EMBL" id="WOH08746.1"/>
    </source>
</evidence>
<proteinExistence type="predicted"/>
<dbReference type="PANTHER" id="PTHR34835:SF34">
    <property type="entry name" value="OS08G0555500 PROTEIN"/>
    <property type="match status" value="1"/>
</dbReference>
<reference evidence="2" key="1">
    <citation type="journal article" date="2016" name="Nat. Genet.">
        <title>A high-quality carrot genome assembly provides new insights into carotenoid accumulation and asterid genome evolution.</title>
        <authorList>
            <person name="Iorizzo M."/>
            <person name="Ellison S."/>
            <person name="Senalik D."/>
            <person name="Zeng P."/>
            <person name="Satapoomin P."/>
            <person name="Huang J."/>
            <person name="Bowman M."/>
            <person name="Iovene M."/>
            <person name="Sanseverino W."/>
            <person name="Cavagnaro P."/>
            <person name="Yildiz M."/>
            <person name="Macko-Podgorni A."/>
            <person name="Moranska E."/>
            <person name="Grzebelus E."/>
            <person name="Grzebelus D."/>
            <person name="Ashrafi H."/>
            <person name="Zheng Z."/>
            <person name="Cheng S."/>
            <person name="Spooner D."/>
            <person name="Van Deynze A."/>
            <person name="Simon P."/>
        </authorList>
    </citation>
    <scope>NUCLEOTIDE SEQUENCE</scope>
    <source>
        <tissue evidence="2">Leaf</tissue>
    </source>
</reference>
<keyword evidence="3" id="KW-1185">Reference proteome</keyword>